<proteinExistence type="predicted"/>
<dbReference type="GO" id="GO:0007165">
    <property type="term" value="P:signal transduction"/>
    <property type="evidence" value="ECO:0007669"/>
    <property type="project" value="TreeGrafter"/>
</dbReference>
<organism evidence="5 6">
    <name type="scientific">Ferrimicrobium acidiphilum DSM 19497</name>
    <dbReference type="NCBI Taxonomy" id="1121877"/>
    <lineage>
        <taxon>Bacteria</taxon>
        <taxon>Bacillati</taxon>
        <taxon>Actinomycetota</taxon>
        <taxon>Acidimicrobiia</taxon>
        <taxon>Acidimicrobiales</taxon>
        <taxon>Acidimicrobiaceae</taxon>
        <taxon>Ferrimicrobium</taxon>
    </lineage>
</organism>
<dbReference type="GO" id="GO:0008934">
    <property type="term" value="F:inositol monophosphate 1-phosphatase activity"/>
    <property type="evidence" value="ECO:0007669"/>
    <property type="project" value="TreeGrafter"/>
</dbReference>
<feature type="binding site" evidence="4">
    <location>
        <position position="85"/>
    </location>
    <ligand>
        <name>Mg(2+)</name>
        <dbReference type="ChEBI" id="CHEBI:18420"/>
        <label>1</label>
        <note>catalytic</note>
    </ligand>
</feature>
<dbReference type="PROSITE" id="PS00629">
    <property type="entry name" value="IMP_1"/>
    <property type="match status" value="1"/>
</dbReference>
<reference evidence="5 6" key="1">
    <citation type="submission" date="2015-01" db="EMBL/GenBank/DDBJ databases">
        <title>Draft genome of the acidophilic iron oxidizer Ferrimicrobium acidiphilum strain T23.</title>
        <authorList>
            <person name="Poehlein A."/>
            <person name="Eisen S."/>
            <person name="Schloemann M."/>
            <person name="Johnson B.D."/>
            <person name="Daniel R."/>
            <person name="Muehling M."/>
        </authorList>
    </citation>
    <scope>NUCLEOTIDE SEQUENCE [LARGE SCALE GENOMIC DNA]</scope>
    <source>
        <strain evidence="5 6">T23</strain>
    </source>
</reference>
<keyword evidence="2 5" id="KW-0378">Hydrolase</keyword>
<evidence type="ECO:0000256" key="3">
    <source>
        <dbReference type="ARBA" id="ARBA00022842"/>
    </source>
</evidence>
<dbReference type="GeneID" id="78371506"/>
<dbReference type="PANTHER" id="PTHR20854:SF4">
    <property type="entry name" value="INOSITOL-1-MONOPHOSPHATASE-RELATED"/>
    <property type="match status" value="1"/>
</dbReference>
<dbReference type="Gene3D" id="3.30.540.10">
    <property type="entry name" value="Fructose-1,6-Bisphosphatase, subunit A, domain 1"/>
    <property type="match status" value="1"/>
</dbReference>
<feature type="binding site" evidence="4">
    <location>
        <position position="204"/>
    </location>
    <ligand>
        <name>Mg(2+)</name>
        <dbReference type="ChEBI" id="CHEBI:18420"/>
        <label>1</label>
        <note>catalytic</note>
    </ligand>
</feature>
<keyword evidence="3 4" id="KW-0460">Magnesium</keyword>
<dbReference type="GO" id="GO:0046872">
    <property type="term" value="F:metal ion binding"/>
    <property type="evidence" value="ECO:0007669"/>
    <property type="project" value="UniProtKB-KW"/>
</dbReference>
<dbReference type="InterPro" id="IPR020583">
    <property type="entry name" value="Inositol_monoP_metal-BS"/>
</dbReference>
<evidence type="ECO:0000313" key="5">
    <source>
        <dbReference type="EMBL" id="KJE78159.1"/>
    </source>
</evidence>
<dbReference type="RefSeq" id="WP_035388069.1">
    <property type="nucleotide sequence ID" value="NZ_JQKF01000001.1"/>
</dbReference>
<dbReference type="InterPro" id="IPR000760">
    <property type="entry name" value="Inositol_monophosphatase-like"/>
</dbReference>
<comment type="caution">
    <text evidence="5">The sequence shown here is derived from an EMBL/GenBank/DDBJ whole genome shotgun (WGS) entry which is preliminary data.</text>
</comment>
<dbReference type="EMBL" id="JXUW01000001">
    <property type="protein sequence ID" value="KJE78159.1"/>
    <property type="molecule type" value="Genomic_DNA"/>
</dbReference>
<dbReference type="AlphaFoldDB" id="A0A0D8FYK1"/>
<dbReference type="SUPFAM" id="SSF56655">
    <property type="entry name" value="Carbohydrate phosphatase"/>
    <property type="match status" value="1"/>
</dbReference>
<dbReference type="GO" id="GO:0006020">
    <property type="term" value="P:inositol metabolic process"/>
    <property type="evidence" value="ECO:0007669"/>
    <property type="project" value="TreeGrafter"/>
</dbReference>
<feature type="binding site" evidence="4">
    <location>
        <position position="83"/>
    </location>
    <ligand>
        <name>Mg(2+)</name>
        <dbReference type="ChEBI" id="CHEBI:18420"/>
        <label>1</label>
        <note>catalytic</note>
    </ligand>
</feature>
<dbReference type="Proteomes" id="UP000032336">
    <property type="component" value="Unassembled WGS sequence"/>
</dbReference>
<protein>
    <submittedName>
        <fullName evidence="5">Inositol-1-monophosphatase</fullName>
        <ecNumber evidence="5">3.1.3.25</ecNumber>
    </submittedName>
</protein>
<dbReference type="PANTHER" id="PTHR20854">
    <property type="entry name" value="INOSITOL MONOPHOSPHATASE"/>
    <property type="match status" value="1"/>
</dbReference>
<dbReference type="Gene3D" id="3.40.190.80">
    <property type="match status" value="1"/>
</dbReference>
<keyword evidence="1 4" id="KW-0479">Metal-binding</keyword>
<dbReference type="eggNOG" id="COG0483">
    <property type="taxonomic scope" value="Bacteria"/>
</dbReference>
<evidence type="ECO:0000313" key="6">
    <source>
        <dbReference type="Proteomes" id="UP000032336"/>
    </source>
</evidence>
<gene>
    <name evidence="5" type="primary">suhB1</name>
    <name evidence="5" type="ORF">FEAC_01510</name>
</gene>
<dbReference type="OrthoDB" id="9772456at2"/>
<sequence>MPDTQAVLALIDASIEQAGNVEHRAWEKSTGEWVTELDLVIEAALTESLSSLLSGSRVLAEEAASQDSSWLNWIAQGQVWIVDPLDGTANYVTGSGPVATMAALVVDGSPQLSCIRLHGGPALLADATGVRVIGGKASVEHHRERGRGVISARFLPRRIVDQMSTALVNEFDIVDGSGCAGSDYVDLVCGRLDFLIYERVLPWDHVPGAYAVTKMGGSVQMGDGSSYRAQPEGAGLVASSSRQRTSRLLELRRAAINTGS</sequence>
<comment type="cofactor">
    <cofactor evidence="4">
        <name>Mg(2+)</name>
        <dbReference type="ChEBI" id="CHEBI:18420"/>
    </cofactor>
</comment>
<dbReference type="STRING" id="1121877.FEAC_01510"/>
<dbReference type="EC" id="3.1.3.25" evidence="5"/>
<name>A0A0D8FYK1_9ACTN</name>
<accession>A0A0D8FYK1</accession>
<evidence type="ECO:0000256" key="1">
    <source>
        <dbReference type="ARBA" id="ARBA00022723"/>
    </source>
</evidence>
<keyword evidence="6" id="KW-1185">Reference proteome</keyword>
<feature type="binding site" evidence="4">
    <location>
        <position position="61"/>
    </location>
    <ligand>
        <name>Mg(2+)</name>
        <dbReference type="ChEBI" id="CHEBI:18420"/>
        <label>1</label>
        <note>catalytic</note>
    </ligand>
</feature>
<evidence type="ECO:0000256" key="4">
    <source>
        <dbReference type="PIRSR" id="PIRSR600760-2"/>
    </source>
</evidence>
<dbReference type="PRINTS" id="PR00377">
    <property type="entry name" value="IMPHPHTASES"/>
</dbReference>
<dbReference type="Pfam" id="PF00459">
    <property type="entry name" value="Inositol_P"/>
    <property type="match status" value="1"/>
</dbReference>
<evidence type="ECO:0000256" key="2">
    <source>
        <dbReference type="ARBA" id="ARBA00022801"/>
    </source>
</evidence>
<feature type="binding site" evidence="4">
    <location>
        <position position="86"/>
    </location>
    <ligand>
        <name>Mg(2+)</name>
        <dbReference type="ChEBI" id="CHEBI:18420"/>
        <label>1</label>
        <note>catalytic</note>
    </ligand>
</feature>